<name>A0A086KWK1_TOXGO</name>
<gene>
    <name evidence="1" type="ORF">TGDOM2_232955</name>
</gene>
<organism evidence="1 2">
    <name type="scientific">Toxoplasma gondii GAB2-2007-GAL-DOM2</name>
    <dbReference type="NCBI Taxonomy" id="1130820"/>
    <lineage>
        <taxon>Eukaryota</taxon>
        <taxon>Sar</taxon>
        <taxon>Alveolata</taxon>
        <taxon>Apicomplexa</taxon>
        <taxon>Conoidasida</taxon>
        <taxon>Coccidia</taxon>
        <taxon>Eucoccidiorida</taxon>
        <taxon>Eimeriorina</taxon>
        <taxon>Sarcocystidae</taxon>
        <taxon>Toxoplasma</taxon>
    </lineage>
</organism>
<dbReference type="AlphaFoldDB" id="A0A086KWK1"/>
<dbReference type="EMBL" id="AHZU02000080">
    <property type="protein sequence ID" value="KFG48769.1"/>
    <property type="molecule type" value="Genomic_DNA"/>
</dbReference>
<accession>A0A086KWK1</accession>
<comment type="caution">
    <text evidence="1">The sequence shown here is derived from an EMBL/GenBank/DDBJ whole genome shotgun (WGS) entry which is preliminary data.</text>
</comment>
<protein>
    <submittedName>
        <fullName evidence="1">Uncharacterized protein</fullName>
    </submittedName>
</protein>
<dbReference type="VEuPathDB" id="ToxoDB:TGDOM2_232955"/>
<proteinExistence type="predicted"/>
<sequence>MGTSVPIPPETAALQGADCHLYPVPGREARFSCHQRTTPTQVTARRYAHRSFRYTLFFCATGAMPTPPSGTEVTLQRPNGRYRSGFRGKEYHWTSIPGNPLNLREHRHFDGNFLQDTGVRNFFCGL</sequence>
<evidence type="ECO:0000313" key="2">
    <source>
        <dbReference type="Proteomes" id="UP000028837"/>
    </source>
</evidence>
<evidence type="ECO:0000313" key="1">
    <source>
        <dbReference type="EMBL" id="KFG48769.1"/>
    </source>
</evidence>
<dbReference type="Proteomes" id="UP000028837">
    <property type="component" value="Unassembled WGS sequence"/>
</dbReference>
<reference evidence="1 2" key="1">
    <citation type="submission" date="2014-02" db="EMBL/GenBank/DDBJ databases">
        <authorList>
            <person name="Sibley D."/>
            <person name="Venepally P."/>
            <person name="Karamycheva S."/>
            <person name="Hadjithomas M."/>
            <person name="Khan A."/>
            <person name="Brunk B."/>
            <person name="Roos D."/>
            <person name="Caler E."/>
            <person name="Lorenzi H."/>
        </authorList>
    </citation>
    <scope>NUCLEOTIDE SEQUENCE [LARGE SCALE GENOMIC DNA]</scope>
    <source>
        <strain evidence="1 2">GAB2-2007-GAL-DOM2</strain>
    </source>
</reference>